<evidence type="ECO:0000313" key="3">
    <source>
        <dbReference type="Proteomes" id="UP000018320"/>
    </source>
</evidence>
<gene>
    <name evidence="2" type="ORF">DHA2_17499</name>
</gene>
<dbReference type="Gene3D" id="1.20.58.60">
    <property type="match status" value="1"/>
</dbReference>
<proteinExistence type="predicted"/>
<name>V6TD98_GIAIN</name>
<keyword evidence="1" id="KW-0175">Coiled coil</keyword>
<reference evidence="2 3" key="2">
    <citation type="journal article" date="2013" name="Genome Biol. Evol.">
        <title>Genome sequencing of Giardia lamblia genotypes A2 and B isolates (DH and GS) and comparative analysis with the genomes of genotypes A1 and E (WB and Pig).</title>
        <authorList>
            <person name="Adam R.D."/>
            <person name="Dahlstrom E.W."/>
            <person name="Martens C.A."/>
            <person name="Bruno D.P."/>
            <person name="Barbian K.D."/>
            <person name="Ricklefs S.M."/>
            <person name="Hernandez M.M."/>
            <person name="Narla N.P."/>
            <person name="Patel R.B."/>
            <person name="Porcella S.F."/>
            <person name="Nash T.E."/>
        </authorList>
    </citation>
    <scope>NUCLEOTIDE SEQUENCE [LARGE SCALE GENOMIC DNA]</scope>
    <source>
        <strain evidence="2 3">DH</strain>
    </source>
</reference>
<comment type="caution">
    <text evidence="2">The sequence shown here is derived from an EMBL/GenBank/DDBJ whole genome shotgun (WGS) entry which is preliminary data.</text>
</comment>
<feature type="coiled-coil region" evidence="1">
    <location>
        <begin position="188"/>
        <end position="294"/>
    </location>
</feature>
<organism evidence="2 3">
    <name type="scientific">Giardia intestinalis</name>
    <name type="common">Giardia lamblia</name>
    <dbReference type="NCBI Taxonomy" id="5741"/>
    <lineage>
        <taxon>Eukaryota</taxon>
        <taxon>Metamonada</taxon>
        <taxon>Diplomonadida</taxon>
        <taxon>Hexamitidae</taxon>
        <taxon>Giardiinae</taxon>
        <taxon>Giardia</taxon>
    </lineage>
</organism>
<sequence>VTNKSGTHCLPKMFHSLPPDVELTQTAAVEELERRLMNDIHDIERKLQERGQIVKSPVEELAVSMRLSGSLHEQRPAAEQLAIHRVFTEEFATEALKRTPQIDVSHLESLLTQAEEALVSNRIHTCAEHIMAFIAEHTRQATEIEGLYRSMVEELSELTLTAVDTPCSSLQCEIRAIEAEIERNTASCEAADRTRQDLLDQISTLTDELAAKEARLTAKESHCENLSSELEELLRHNMQLQINLQSLEESVRGASAETELIRKLAQGKHGDGEAEFLLQQVQDLTEARDKLVREIDRCRVYLRRMQI</sequence>
<protein>
    <submittedName>
        <fullName evidence="2">Uncharacterized protein</fullName>
    </submittedName>
</protein>
<dbReference type="VEuPathDB" id="GiardiaDB:GL50581_1507"/>
<dbReference type="VEuPathDB" id="GiardiaDB:QR46_0984"/>
<feature type="non-terminal residue" evidence="2">
    <location>
        <position position="1"/>
    </location>
</feature>
<evidence type="ECO:0000313" key="2">
    <source>
        <dbReference type="EMBL" id="ESU36791.1"/>
    </source>
</evidence>
<dbReference type="EMBL" id="AHGT01000039">
    <property type="protein sequence ID" value="ESU36791.1"/>
    <property type="molecule type" value="Genomic_DNA"/>
</dbReference>
<dbReference type="VEuPathDB" id="GiardiaDB:GL50803_0017499"/>
<evidence type="ECO:0000256" key="1">
    <source>
        <dbReference type="SAM" id="Coils"/>
    </source>
</evidence>
<dbReference type="VEuPathDB" id="GiardiaDB:DHA2_17499"/>
<dbReference type="AlphaFoldDB" id="V6TD98"/>
<reference evidence="3" key="1">
    <citation type="submission" date="2012-02" db="EMBL/GenBank/DDBJ databases">
        <title>Genome sequencing of Giardia lamblia Genotypes A2 and B isolates (DH and GS) and comparative analysis with the genomes of Genotypes A1 and E (WB and Pig).</title>
        <authorList>
            <person name="Adam R."/>
            <person name="Dahlstrom E."/>
            <person name="Martens C."/>
            <person name="Bruno D."/>
            <person name="Barbian K."/>
            <person name="Porcella S.F."/>
            <person name="Nash T."/>
        </authorList>
    </citation>
    <scope>NUCLEOTIDE SEQUENCE</scope>
    <source>
        <strain evidence="3">DH</strain>
    </source>
</reference>
<dbReference type="Proteomes" id="UP000018320">
    <property type="component" value="Unassembled WGS sequence"/>
</dbReference>
<accession>V6TD98</accession>